<dbReference type="SUPFAM" id="SSF81383">
    <property type="entry name" value="F-box domain"/>
    <property type="match status" value="1"/>
</dbReference>
<dbReference type="AlphaFoldDB" id="D7FQS3"/>
<gene>
    <name evidence="3" type="ORF">Esi_0207_0050</name>
</gene>
<name>D7FQS3_ECTSI</name>
<organism evidence="3 4">
    <name type="scientific">Ectocarpus siliculosus</name>
    <name type="common">Brown alga</name>
    <name type="synonym">Conferva siliculosa</name>
    <dbReference type="NCBI Taxonomy" id="2880"/>
    <lineage>
        <taxon>Eukaryota</taxon>
        <taxon>Sar</taxon>
        <taxon>Stramenopiles</taxon>
        <taxon>Ochrophyta</taxon>
        <taxon>PX clade</taxon>
        <taxon>Phaeophyceae</taxon>
        <taxon>Ectocarpales</taxon>
        <taxon>Ectocarpaceae</taxon>
        <taxon>Ectocarpus</taxon>
    </lineage>
</organism>
<dbReference type="Gene3D" id="1.20.1280.50">
    <property type="match status" value="1"/>
</dbReference>
<feature type="region of interest" description="Disordered" evidence="1">
    <location>
        <begin position="482"/>
        <end position="526"/>
    </location>
</feature>
<evidence type="ECO:0000259" key="2">
    <source>
        <dbReference type="PROSITE" id="PS50181"/>
    </source>
</evidence>
<dbReference type="PROSITE" id="PS50181">
    <property type="entry name" value="FBOX"/>
    <property type="match status" value="1"/>
</dbReference>
<evidence type="ECO:0000256" key="1">
    <source>
        <dbReference type="SAM" id="MobiDB-lite"/>
    </source>
</evidence>
<feature type="region of interest" description="Disordered" evidence="1">
    <location>
        <begin position="422"/>
        <end position="442"/>
    </location>
</feature>
<evidence type="ECO:0000313" key="4">
    <source>
        <dbReference type="Proteomes" id="UP000002630"/>
    </source>
</evidence>
<dbReference type="InterPro" id="IPR001810">
    <property type="entry name" value="F-box_dom"/>
</dbReference>
<sequence>MPEVIQALLQTNGPFLALVSGLQGALDACPAMPTLTLETSIEDCLRRPSPGAAVWAFGSTRMFVSGVLSLVSSSPRSLCQAVVSVLVRFVAGDGCDTLDDSLALDAEGEETQDRRRRSRCLSCSTALSDNAAGTDASETERARPQCCNAQEKRDLVLESMLRWAVDVHFRQCSRLLQASVNRAVCHGVRQALVAAELSRRQASPPSFPLGCRLLLSFVGGLAGDGGAQIAGFLRERCGAEMRRFLTRGRWRPPSGTARGRRHADAWTATGRGVARRQPELPMLDAYVGHLCLCRHVSDPLSATHLVWLARQALAVLRMLDMPEEGAPGTTAAPERRQNSNFEAVLASLSHALALLLTRPKRGGVCSSIVPETVGNLLEIVFDSDPRPLSCVPRPLAEAAIDVLKEAGHLQLARSDELLRLPWGSRRGEPNAAGRREESKLGPVAATVTEEGASFASGIDFQRASLAFRNSWSLAAAGVDMQLPSTNHSGRSRRGDGGGDSSDNTDSSDDDDDSADGDVDGARAIAGNGWGRVPDEVTLRVFSFMTPKRVCRLACVDRAWRELLTVSGVWRPFFEARWPLTAIGSDLDLVGVSDRLLAEGLGSARKNAKRRRRHGKIGVVHWRTSEDTSGQQQPLLERDWMALYRDRHRAERAARGRFAAKTEFPWLVCPFLGCVSSLKSEFAVKRHVRTHKRPREKRLMGKKKA</sequence>
<feature type="domain" description="F-box" evidence="2">
    <location>
        <begin position="526"/>
        <end position="572"/>
    </location>
</feature>
<proteinExistence type="predicted"/>
<protein>
    <submittedName>
        <fullName evidence="3">F-box, zinc finger protein</fullName>
    </submittedName>
</protein>
<dbReference type="EMBL" id="FN649727">
    <property type="protein sequence ID" value="CBJ49180.1"/>
    <property type="molecule type" value="Genomic_DNA"/>
</dbReference>
<dbReference type="PROSITE" id="PS00028">
    <property type="entry name" value="ZINC_FINGER_C2H2_1"/>
    <property type="match status" value="1"/>
</dbReference>
<dbReference type="Proteomes" id="UP000002630">
    <property type="component" value="Linkage Group LG02"/>
</dbReference>
<feature type="compositionally biased region" description="Acidic residues" evidence="1">
    <location>
        <begin position="505"/>
        <end position="518"/>
    </location>
</feature>
<dbReference type="OrthoDB" id="3219396at2759"/>
<dbReference type="InterPro" id="IPR013087">
    <property type="entry name" value="Znf_C2H2_type"/>
</dbReference>
<dbReference type="Pfam" id="PF12937">
    <property type="entry name" value="F-box-like"/>
    <property type="match status" value="1"/>
</dbReference>
<feature type="compositionally biased region" description="Basic and acidic residues" evidence="1">
    <location>
        <begin position="425"/>
        <end position="439"/>
    </location>
</feature>
<keyword evidence="4" id="KW-1185">Reference proteome</keyword>
<dbReference type="EMBL" id="FN648384">
    <property type="protein sequence ID" value="CBJ49180.1"/>
    <property type="molecule type" value="Genomic_DNA"/>
</dbReference>
<dbReference type="InParanoid" id="D7FQS3"/>
<accession>D7FQS3</accession>
<evidence type="ECO:0000313" key="3">
    <source>
        <dbReference type="EMBL" id="CBJ49180.1"/>
    </source>
</evidence>
<dbReference type="InterPro" id="IPR036047">
    <property type="entry name" value="F-box-like_dom_sf"/>
</dbReference>
<reference evidence="3 4" key="1">
    <citation type="journal article" date="2010" name="Nature">
        <title>The Ectocarpus genome and the independent evolution of multicellularity in brown algae.</title>
        <authorList>
            <person name="Cock J.M."/>
            <person name="Sterck L."/>
            <person name="Rouze P."/>
            <person name="Scornet D."/>
            <person name="Allen A.E."/>
            <person name="Amoutzias G."/>
            <person name="Anthouard V."/>
            <person name="Artiguenave F."/>
            <person name="Aury J.M."/>
            <person name="Badger J.H."/>
            <person name="Beszteri B."/>
            <person name="Billiau K."/>
            <person name="Bonnet E."/>
            <person name="Bothwell J.H."/>
            <person name="Bowler C."/>
            <person name="Boyen C."/>
            <person name="Brownlee C."/>
            <person name="Carrano C.J."/>
            <person name="Charrier B."/>
            <person name="Cho G.Y."/>
            <person name="Coelho S.M."/>
            <person name="Collen J."/>
            <person name="Corre E."/>
            <person name="Da Silva C."/>
            <person name="Delage L."/>
            <person name="Delaroque N."/>
            <person name="Dittami S.M."/>
            <person name="Doulbeau S."/>
            <person name="Elias M."/>
            <person name="Farnham G."/>
            <person name="Gachon C.M."/>
            <person name="Gschloessl B."/>
            <person name="Heesch S."/>
            <person name="Jabbari K."/>
            <person name="Jubin C."/>
            <person name="Kawai H."/>
            <person name="Kimura K."/>
            <person name="Kloareg B."/>
            <person name="Kupper F.C."/>
            <person name="Lang D."/>
            <person name="Le Bail A."/>
            <person name="Leblanc C."/>
            <person name="Lerouge P."/>
            <person name="Lohr M."/>
            <person name="Lopez P.J."/>
            <person name="Martens C."/>
            <person name="Maumus F."/>
            <person name="Michel G."/>
            <person name="Miranda-Saavedra D."/>
            <person name="Morales J."/>
            <person name="Moreau H."/>
            <person name="Motomura T."/>
            <person name="Nagasato C."/>
            <person name="Napoli C.A."/>
            <person name="Nelson D.R."/>
            <person name="Nyvall-Collen P."/>
            <person name="Peters A.F."/>
            <person name="Pommier C."/>
            <person name="Potin P."/>
            <person name="Poulain J."/>
            <person name="Quesneville H."/>
            <person name="Read B."/>
            <person name="Rensing S.A."/>
            <person name="Ritter A."/>
            <person name="Rousvoal S."/>
            <person name="Samanta M."/>
            <person name="Samson G."/>
            <person name="Schroeder D.C."/>
            <person name="Segurens B."/>
            <person name="Strittmatter M."/>
            <person name="Tonon T."/>
            <person name="Tregear J.W."/>
            <person name="Valentin K."/>
            <person name="von Dassow P."/>
            <person name="Yamagishi T."/>
            <person name="Van de Peer Y."/>
            <person name="Wincker P."/>
        </authorList>
    </citation>
    <scope>NUCLEOTIDE SEQUENCE [LARGE SCALE GENOMIC DNA]</scope>
    <source>
        <strain evidence="4">Ec32 / CCAP1310/4</strain>
    </source>
</reference>